<keyword evidence="2" id="KW-1185">Reference proteome</keyword>
<organism evidence="1 2">
    <name type="scientific">Triticum urartu</name>
    <name type="common">Red wild einkorn</name>
    <name type="synonym">Crithodium urartu</name>
    <dbReference type="NCBI Taxonomy" id="4572"/>
    <lineage>
        <taxon>Eukaryota</taxon>
        <taxon>Viridiplantae</taxon>
        <taxon>Streptophyta</taxon>
        <taxon>Embryophyta</taxon>
        <taxon>Tracheophyta</taxon>
        <taxon>Spermatophyta</taxon>
        <taxon>Magnoliopsida</taxon>
        <taxon>Liliopsida</taxon>
        <taxon>Poales</taxon>
        <taxon>Poaceae</taxon>
        <taxon>BOP clade</taxon>
        <taxon>Pooideae</taxon>
        <taxon>Triticodae</taxon>
        <taxon>Triticeae</taxon>
        <taxon>Triticinae</taxon>
        <taxon>Triticum</taxon>
    </lineage>
</organism>
<evidence type="ECO:0000313" key="1">
    <source>
        <dbReference type="EnsemblPlants" id="TuG1812G0500001473.01.T01"/>
    </source>
</evidence>
<name>A0A8R7QCK3_TRIUA</name>
<dbReference type="Proteomes" id="UP000015106">
    <property type="component" value="Chromosome 5"/>
</dbReference>
<reference evidence="1" key="3">
    <citation type="submission" date="2022-06" db="UniProtKB">
        <authorList>
            <consortium name="EnsemblPlants"/>
        </authorList>
    </citation>
    <scope>IDENTIFICATION</scope>
</reference>
<dbReference type="Gramene" id="TuG1812G0500001473.01.T01">
    <property type="protein sequence ID" value="TuG1812G0500001473.01.T01"/>
    <property type="gene ID" value="TuG1812G0500001473.01"/>
</dbReference>
<reference evidence="2" key="1">
    <citation type="journal article" date="2013" name="Nature">
        <title>Draft genome of the wheat A-genome progenitor Triticum urartu.</title>
        <authorList>
            <person name="Ling H.Q."/>
            <person name="Zhao S."/>
            <person name="Liu D."/>
            <person name="Wang J."/>
            <person name="Sun H."/>
            <person name="Zhang C."/>
            <person name="Fan H."/>
            <person name="Li D."/>
            <person name="Dong L."/>
            <person name="Tao Y."/>
            <person name="Gao C."/>
            <person name="Wu H."/>
            <person name="Li Y."/>
            <person name="Cui Y."/>
            <person name="Guo X."/>
            <person name="Zheng S."/>
            <person name="Wang B."/>
            <person name="Yu K."/>
            <person name="Liang Q."/>
            <person name="Yang W."/>
            <person name="Lou X."/>
            <person name="Chen J."/>
            <person name="Feng M."/>
            <person name="Jian J."/>
            <person name="Zhang X."/>
            <person name="Luo G."/>
            <person name="Jiang Y."/>
            <person name="Liu J."/>
            <person name="Wang Z."/>
            <person name="Sha Y."/>
            <person name="Zhang B."/>
            <person name="Wu H."/>
            <person name="Tang D."/>
            <person name="Shen Q."/>
            <person name="Xue P."/>
            <person name="Zou S."/>
            <person name="Wang X."/>
            <person name="Liu X."/>
            <person name="Wang F."/>
            <person name="Yang Y."/>
            <person name="An X."/>
            <person name="Dong Z."/>
            <person name="Zhang K."/>
            <person name="Zhang X."/>
            <person name="Luo M.C."/>
            <person name="Dvorak J."/>
            <person name="Tong Y."/>
            <person name="Wang J."/>
            <person name="Yang H."/>
            <person name="Li Z."/>
            <person name="Wang D."/>
            <person name="Zhang A."/>
            <person name="Wang J."/>
        </authorList>
    </citation>
    <scope>NUCLEOTIDE SEQUENCE</scope>
    <source>
        <strain evidence="2">cv. G1812</strain>
    </source>
</reference>
<proteinExistence type="predicted"/>
<accession>A0A8R7QCK3</accession>
<dbReference type="EnsemblPlants" id="TuG1812G0500001473.01.T01">
    <property type="protein sequence ID" value="TuG1812G0500001473.01.T01"/>
    <property type="gene ID" value="TuG1812G0500001473.01"/>
</dbReference>
<evidence type="ECO:0000313" key="2">
    <source>
        <dbReference type="Proteomes" id="UP000015106"/>
    </source>
</evidence>
<sequence length="95" mass="10677">MCSTYDGYTCTSRYMFNYKFSYTCQAPSHETECVAEPMEGTSVDDYDPAVIPVADEVDKIYPSSPIEHITPSERIILEQADGDSTYVHQPSHLIS</sequence>
<protein>
    <submittedName>
        <fullName evidence="1">Uncharacterized protein</fullName>
    </submittedName>
</protein>
<dbReference type="AlphaFoldDB" id="A0A8R7QCK3"/>
<reference evidence="1" key="2">
    <citation type="submission" date="2018-03" db="EMBL/GenBank/DDBJ databases">
        <title>The Triticum urartu genome reveals the dynamic nature of wheat genome evolution.</title>
        <authorList>
            <person name="Ling H."/>
            <person name="Ma B."/>
            <person name="Shi X."/>
            <person name="Liu H."/>
            <person name="Dong L."/>
            <person name="Sun H."/>
            <person name="Cao Y."/>
            <person name="Gao Q."/>
            <person name="Zheng S."/>
            <person name="Li Y."/>
            <person name="Yu Y."/>
            <person name="Du H."/>
            <person name="Qi M."/>
            <person name="Li Y."/>
            <person name="Yu H."/>
            <person name="Cui Y."/>
            <person name="Wang N."/>
            <person name="Chen C."/>
            <person name="Wu H."/>
            <person name="Zhao Y."/>
            <person name="Zhang J."/>
            <person name="Li Y."/>
            <person name="Zhou W."/>
            <person name="Zhang B."/>
            <person name="Hu W."/>
            <person name="Eijk M."/>
            <person name="Tang J."/>
            <person name="Witsenboer H."/>
            <person name="Zhao S."/>
            <person name="Li Z."/>
            <person name="Zhang A."/>
            <person name="Wang D."/>
            <person name="Liang C."/>
        </authorList>
    </citation>
    <scope>NUCLEOTIDE SEQUENCE [LARGE SCALE GENOMIC DNA]</scope>
    <source>
        <strain evidence="1">cv. G1812</strain>
    </source>
</reference>